<reference evidence="3" key="1">
    <citation type="submission" date="2023-07" db="EMBL/GenBank/DDBJ databases">
        <authorList>
            <consortium name="CYATHOMIX"/>
        </authorList>
    </citation>
    <scope>NUCLEOTIDE SEQUENCE</scope>
    <source>
        <strain evidence="3">N/A</strain>
    </source>
</reference>
<evidence type="ECO:0000256" key="1">
    <source>
        <dbReference type="SAM" id="MobiDB-lite"/>
    </source>
</evidence>
<feature type="domain" description="BTB" evidence="2">
    <location>
        <begin position="9"/>
        <end position="107"/>
    </location>
</feature>
<dbReference type="PANTHER" id="PTHR14499">
    <property type="entry name" value="POTASSIUM CHANNEL TETRAMERIZATION DOMAIN-CONTAINING"/>
    <property type="match status" value="1"/>
</dbReference>
<dbReference type="PANTHER" id="PTHR14499:SF136">
    <property type="entry name" value="GH08630P"/>
    <property type="match status" value="1"/>
</dbReference>
<comment type="caution">
    <text evidence="3">The sequence shown here is derived from an EMBL/GenBank/DDBJ whole genome shotgun (WGS) entry which is preliminary data.</text>
</comment>
<dbReference type="InterPro" id="IPR000210">
    <property type="entry name" value="BTB/POZ_dom"/>
</dbReference>
<dbReference type="CDD" id="cd18316">
    <property type="entry name" value="BTB_POZ_KCTD-like"/>
    <property type="match status" value="1"/>
</dbReference>
<dbReference type="Proteomes" id="UP001176961">
    <property type="component" value="Unassembled WGS sequence"/>
</dbReference>
<dbReference type="InterPro" id="IPR011333">
    <property type="entry name" value="SKP1/BTB/POZ_sf"/>
</dbReference>
<keyword evidence="4" id="KW-1185">Reference proteome</keyword>
<dbReference type="Gene3D" id="3.30.710.10">
    <property type="entry name" value="Potassium Channel Kv1.1, Chain A"/>
    <property type="match status" value="1"/>
</dbReference>
<gene>
    <name evidence="3" type="ORF">CYNAS_LOCUS3862</name>
</gene>
<evidence type="ECO:0000313" key="4">
    <source>
        <dbReference type="Proteomes" id="UP001176961"/>
    </source>
</evidence>
<feature type="region of interest" description="Disordered" evidence="1">
    <location>
        <begin position="111"/>
        <end position="147"/>
    </location>
</feature>
<proteinExistence type="predicted"/>
<name>A0AA36GGV1_CYLNA</name>
<dbReference type="GO" id="GO:0051260">
    <property type="term" value="P:protein homooligomerization"/>
    <property type="evidence" value="ECO:0007669"/>
    <property type="project" value="InterPro"/>
</dbReference>
<feature type="compositionally biased region" description="Basic and acidic residues" evidence="1">
    <location>
        <begin position="130"/>
        <end position="143"/>
    </location>
</feature>
<dbReference type="EMBL" id="CATQJL010000001">
    <property type="protein sequence ID" value="CAJ0591879.1"/>
    <property type="molecule type" value="Genomic_DNA"/>
</dbReference>
<dbReference type="Pfam" id="PF02214">
    <property type="entry name" value="BTB_2"/>
    <property type="match status" value="1"/>
</dbReference>
<dbReference type="InterPro" id="IPR003131">
    <property type="entry name" value="T1-type_BTB"/>
</dbReference>
<sequence>MAESQFKGGRVKINVGGTMFETSLSTLKKFENCMLFSMVADRWKGQDELFIDRNPTYFAYVLDYLRDGEYVVLPDDDNSLKCLQREAEFYNLPSLTKMCSAKLQHAANRNETAQGLPFPRPDGVATDANRGSEHERNRSEENSAVKVRARSSESRLEFVFEANSKGDIAFDESEPSTKNKRHLVEHKLFGQVITRLACSIVHGKKCARFESKA</sequence>
<protein>
    <recommendedName>
        <fullName evidence="2">BTB domain-containing protein</fullName>
    </recommendedName>
</protein>
<evidence type="ECO:0000259" key="2">
    <source>
        <dbReference type="SMART" id="SM00225"/>
    </source>
</evidence>
<dbReference type="SMART" id="SM00225">
    <property type="entry name" value="BTB"/>
    <property type="match status" value="1"/>
</dbReference>
<dbReference type="SUPFAM" id="SSF54695">
    <property type="entry name" value="POZ domain"/>
    <property type="match status" value="1"/>
</dbReference>
<accession>A0AA36GGV1</accession>
<evidence type="ECO:0000313" key="3">
    <source>
        <dbReference type="EMBL" id="CAJ0591879.1"/>
    </source>
</evidence>
<dbReference type="AlphaFoldDB" id="A0AA36GGV1"/>
<organism evidence="3 4">
    <name type="scientific">Cylicocyclus nassatus</name>
    <name type="common">Nematode worm</name>
    <dbReference type="NCBI Taxonomy" id="53992"/>
    <lineage>
        <taxon>Eukaryota</taxon>
        <taxon>Metazoa</taxon>
        <taxon>Ecdysozoa</taxon>
        <taxon>Nematoda</taxon>
        <taxon>Chromadorea</taxon>
        <taxon>Rhabditida</taxon>
        <taxon>Rhabditina</taxon>
        <taxon>Rhabditomorpha</taxon>
        <taxon>Strongyloidea</taxon>
        <taxon>Strongylidae</taxon>
        <taxon>Cylicocyclus</taxon>
    </lineage>
</organism>